<organism evidence="6 7">
    <name type="scientific">Clupea harengus</name>
    <name type="common">Atlantic herring</name>
    <dbReference type="NCBI Taxonomy" id="7950"/>
    <lineage>
        <taxon>Eukaryota</taxon>
        <taxon>Metazoa</taxon>
        <taxon>Chordata</taxon>
        <taxon>Craniata</taxon>
        <taxon>Vertebrata</taxon>
        <taxon>Euteleostomi</taxon>
        <taxon>Actinopterygii</taxon>
        <taxon>Neopterygii</taxon>
        <taxon>Teleostei</taxon>
        <taxon>Clupei</taxon>
        <taxon>Clupeiformes</taxon>
        <taxon>Clupeoidei</taxon>
        <taxon>Clupeidae</taxon>
        <taxon>Clupea</taxon>
    </lineage>
</organism>
<dbReference type="SUPFAM" id="SSF48652">
    <property type="entry name" value="Tetraspanin"/>
    <property type="match status" value="1"/>
</dbReference>
<dbReference type="Gene3D" id="1.10.1450.10">
    <property type="entry name" value="Tetraspanin"/>
    <property type="match status" value="1"/>
</dbReference>
<sequence>MAKANCLLLRNLFIFFNLLFAIAGVVVFVLAVLVHFHLNANEFDRGNGVIGLYMVGSVTFLISFLGAYGALKNVKWMLVVFLVLMCLSCFTLLRFAMPLAILHPQVGLLQEEMENVGPLDKTSGDFQRIMGEFQSELFCCGLVNGYRDWNNNVPESCDCTTDEIMQDTCLPLPDNTLQEYYADIQLEVRSTRMVHKQPCGVIIVSKALDVILGVLFGFTTLAFLGIVMTCCLLAQRIKLGAVAKPSMIFSISSKPPKYSQLLEYK</sequence>
<dbReference type="InterPro" id="IPR008952">
    <property type="entry name" value="Tetraspanin_EC2_sf"/>
</dbReference>
<dbReference type="AlphaFoldDB" id="A0A6P3WF44"/>
<dbReference type="RefSeq" id="XP_012696808.1">
    <property type="nucleotide sequence ID" value="XM_012841354.3"/>
</dbReference>
<dbReference type="InterPro" id="IPR018499">
    <property type="entry name" value="Tetraspanin/Peripherin"/>
</dbReference>
<dbReference type="KEGG" id="char:105912397"/>
<evidence type="ECO:0000256" key="4">
    <source>
        <dbReference type="ARBA" id="ARBA00023136"/>
    </source>
</evidence>
<dbReference type="GeneID" id="105912397"/>
<protein>
    <submittedName>
        <fullName evidence="7">Tetraspanin-8-like</fullName>
    </submittedName>
</protein>
<name>A0A6P3WF44_CLUHA</name>
<comment type="subcellular location">
    <subcellularLocation>
        <location evidence="1">Membrane</location>
        <topology evidence="1">Multi-pass membrane protein</topology>
    </subcellularLocation>
</comment>
<keyword evidence="3 5" id="KW-1133">Transmembrane helix</keyword>
<dbReference type="Pfam" id="PF00335">
    <property type="entry name" value="Tetraspanin"/>
    <property type="match status" value="1"/>
</dbReference>
<evidence type="ECO:0000256" key="2">
    <source>
        <dbReference type="ARBA" id="ARBA00022692"/>
    </source>
</evidence>
<accession>A0A6P3WF44</accession>
<evidence type="ECO:0000256" key="5">
    <source>
        <dbReference type="SAM" id="Phobius"/>
    </source>
</evidence>
<feature type="transmembrane region" description="Helical" evidence="5">
    <location>
        <begin position="78"/>
        <end position="101"/>
    </location>
</feature>
<evidence type="ECO:0000256" key="1">
    <source>
        <dbReference type="ARBA" id="ARBA00004141"/>
    </source>
</evidence>
<keyword evidence="6" id="KW-1185">Reference proteome</keyword>
<dbReference type="PANTHER" id="PTHR19282">
    <property type="entry name" value="TETRASPANIN"/>
    <property type="match status" value="1"/>
</dbReference>
<dbReference type="Proteomes" id="UP000515152">
    <property type="component" value="Chromosome 16"/>
</dbReference>
<dbReference type="GO" id="GO:0005886">
    <property type="term" value="C:plasma membrane"/>
    <property type="evidence" value="ECO:0007669"/>
    <property type="project" value="TreeGrafter"/>
</dbReference>
<feature type="transmembrane region" description="Helical" evidence="5">
    <location>
        <begin position="12"/>
        <end position="38"/>
    </location>
</feature>
<gene>
    <name evidence="7" type="primary">LOC105912397</name>
</gene>
<dbReference type="PRINTS" id="PR00259">
    <property type="entry name" value="TMFOUR"/>
</dbReference>
<dbReference type="OrthoDB" id="5982705at2759"/>
<feature type="transmembrane region" description="Helical" evidence="5">
    <location>
        <begin position="50"/>
        <end position="71"/>
    </location>
</feature>
<proteinExistence type="predicted"/>
<keyword evidence="2 5" id="KW-0812">Transmembrane</keyword>
<evidence type="ECO:0000256" key="3">
    <source>
        <dbReference type="ARBA" id="ARBA00022989"/>
    </source>
</evidence>
<dbReference type="PANTHER" id="PTHR19282:SF515">
    <property type="entry name" value="TETRASPANIN"/>
    <property type="match status" value="1"/>
</dbReference>
<keyword evidence="4 5" id="KW-0472">Membrane</keyword>
<evidence type="ECO:0000313" key="6">
    <source>
        <dbReference type="Proteomes" id="UP000515152"/>
    </source>
</evidence>
<evidence type="ECO:0000313" key="7">
    <source>
        <dbReference type="RefSeq" id="XP_012696808.1"/>
    </source>
</evidence>
<feature type="transmembrane region" description="Helical" evidence="5">
    <location>
        <begin position="210"/>
        <end position="234"/>
    </location>
</feature>
<reference evidence="7" key="1">
    <citation type="submission" date="2025-08" db="UniProtKB">
        <authorList>
            <consortium name="RefSeq"/>
        </authorList>
    </citation>
    <scope>IDENTIFICATION</scope>
</reference>